<keyword evidence="2" id="KW-1185">Reference proteome</keyword>
<dbReference type="AlphaFoldDB" id="E1Z8N5"/>
<dbReference type="OrthoDB" id="504633at2759"/>
<sequence length="222" mass="23856">MTSKAEALFTFKSFGSNGLPSEAPVVGISTVLKKRQGDATLSLQLNDSTLRDPKSLKGVVLAAEKPLGAGVKGTIAYNAGAKDTIATVTIDKKLNGNDLSLKGSYQFAGDVFILQETWKFNKQNKLVGTYNFAKEEAVFSLEHTRGSLKLGALYSLKTEKPVVSIEKKRGKDTFSAAYGIKDEATTLSWQHKPFKTIVRGKAGKGGVKGVTAAVLITHEFEL</sequence>
<dbReference type="Proteomes" id="UP000008141">
    <property type="component" value="Unassembled WGS sequence"/>
</dbReference>
<dbReference type="InParanoid" id="E1Z8N5"/>
<reference evidence="1 2" key="1">
    <citation type="journal article" date="2010" name="Plant Cell">
        <title>The Chlorella variabilis NC64A genome reveals adaptation to photosymbiosis, coevolution with viruses, and cryptic sex.</title>
        <authorList>
            <person name="Blanc G."/>
            <person name="Duncan G."/>
            <person name="Agarkova I."/>
            <person name="Borodovsky M."/>
            <person name="Gurnon J."/>
            <person name="Kuo A."/>
            <person name="Lindquist E."/>
            <person name="Lucas S."/>
            <person name="Pangilinan J."/>
            <person name="Polle J."/>
            <person name="Salamov A."/>
            <person name="Terry A."/>
            <person name="Yamada T."/>
            <person name="Dunigan D.D."/>
            <person name="Grigoriev I.V."/>
            <person name="Claverie J.M."/>
            <person name="Van Etten J.L."/>
        </authorList>
    </citation>
    <scope>NUCLEOTIDE SEQUENCE [LARGE SCALE GENOMIC DNA]</scope>
    <source>
        <strain evidence="1 2">NC64A</strain>
    </source>
</reference>
<evidence type="ECO:0000313" key="2">
    <source>
        <dbReference type="Proteomes" id="UP000008141"/>
    </source>
</evidence>
<gene>
    <name evidence="1" type="ORF">CHLNCDRAFT_142752</name>
</gene>
<proteinExistence type="predicted"/>
<dbReference type="RefSeq" id="XP_005849741.1">
    <property type="nucleotide sequence ID" value="XM_005849679.1"/>
</dbReference>
<dbReference type="GeneID" id="17357109"/>
<dbReference type="EMBL" id="GL433839">
    <property type="protein sequence ID" value="EFN57639.1"/>
    <property type="molecule type" value="Genomic_DNA"/>
</dbReference>
<name>E1Z8N5_CHLVA</name>
<dbReference type="KEGG" id="cvr:CHLNCDRAFT_142752"/>
<organism evidence="2">
    <name type="scientific">Chlorella variabilis</name>
    <name type="common">Green alga</name>
    <dbReference type="NCBI Taxonomy" id="554065"/>
    <lineage>
        <taxon>Eukaryota</taxon>
        <taxon>Viridiplantae</taxon>
        <taxon>Chlorophyta</taxon>
        <taxon>core chlorophytes</taxon>
        <taxon>Trebouxiophyceae</taxon>
        <taxon>Chlorellales</taxon>
        <taxon>Chlorellaceae</taxon>
        <taxon>Chlorella clade</taxon>
        <taxon>Chlorella</taxon>
    </lineage>
</organism>
<protein>
    <submittedName>
        <fullName evidence="1">Expressed protein</fullName>
    </submittedName>
</protein>
<evidence type="ECO:0000313" key="1">
    <source>
        <dbReference type="EMBL" id="EFN57639.1"/>
    </source>
</evidence>
<accession>E1Z8N5</accession>